<dbReference type="Proteomes" id="UP001430848">
    <property type="component" value="Unassembled WGS sequence"/>
</dbReference>
<dbReference type="PROSITE" id="PS51987">
    <property type="entry name" value="GS_CATALYTIC"/>
    <property type="match status" value="1"/>
</dbReference>
<evidence type="ECO:0000256" key="3">
    <source>
        <dbReference type="RuleBase" id="RU000384"/>
    </source>
</evidence>
<comment type="similarity">
    <text evidence="2 3">Belongs to the glutamine synthetase family.</text>
</comment>
<proteinExistence type="inferred from homology"/>
<dbReference type="Pfam" id="PF00120">
    <property type="entry name" value="Gln-synt_C"/>
    <property type="match status" value="1"/>
</dbReference>
<organism evidence="5 6">
    <name type="scientific">Diaporthe eres</name>
    <name type="common">Phomopsis oblonga</name>
    <dbReference type="NCBI Taxonomy" id="83184"/>
    <lineage>
        <taxon>Eukaryota</taxon>
        <taxon>Fungi</taxon>
        <taxon>Dikarya</taxon>
        <taxon>Ascomycota</taxon>
        <taxon>Pezizomycotina</taxon>
        <taxon>Sordariomycetes</taxon>
        <taxon>Sordariomycetidae</taxon>
        <taxon>Diaporthales</taxon>
        <taxon>Diaporthaceae</taxon>
        <taxon>Diaporthe</taxon>
        <taxon>Diaporthe eres species complex</taxon>
    </lineage>
</organism>
<feature type="domain" description="GS catalytic" evidence="4">
    <location>
        <begin position="51"/>
        <end position="413"/>
    </location>
</feature>
<dbReference type="SUPFAM" id="SSF55931">
    <property type="entry name" value="Glutamine synthetase/guanido kinase"/>
    <property type="match status" value="1"/>
</dbReference>
<protein>
    <recommendedName>
        <fullName evidence="4">GS catalytic domain-containing protein</fullName>
    </recommendedName>
</protein>
<gene>
    <name evidence="5" type="ORF">SLS63_008010</name>
</gene>
<dbReference type="PANTHER" id="PTHR43785">
    <property type="entry name" value="GAMMA-GLUTAMYLPUTRESCINE SYNTHETASE"/>
    <property type="match status" value="1"/>
</dbReference>
<evidence type="ECO:0000256" key="2">
    <source>
        <dbReference type="PROSITE-ProRule" id="PRU01331"/>
    </source>
</evidence>
<evidence type="ECO:0000256" key="1">
    <source>
        <dbReference type="ARBA" id="ARBA00022598"/>
    </source>
</evidence>
<evidence type="ECO:0000313" key="5">
    <source>
        <dbReference type="EMBL" id="KAK7725556.1"/>
    </source>
</evidence>
<evidence type="ECO:0000313" key="6">
    <source>
        <dbReference type="Proteomes" id="UP001430848"/>
    </source>
</evidence>
<comment type="caution">
    <text evidence="5">The sequence shown here is derived from an EMBL/GenBank/DDBJ whole genome shotgun (WGS) entry which is preliminary data.</text>
</comment>
<sequence length="413" mass="46153">MWGATSSEKGGYRDFIAEVDLSSFRRLPFENKIAFFLLRFRLNGSPVFADGRNLIQSTTENMTKSGMQGLAGVELEFTNFQTPSQDGYGPSGGRHNLGGFLNINPPRALRPLTGGMFGYSVSRPIMNKEYFHSIYNMAKELGCPIESWHTESGPGVYEAQALAVSPVNRMADKVSLFRFLTKALGVEHGVTPCFMAKPVHGLPGNSGHIHVSLNDLEGNNLFARESKDEQAPWADVAHLSDMGRQFLAGLIDALPDIMPLFCPNINSYKRLVENFWAPVTISWGQEDRAASIRLIAPPTCKPGATRFEVRIPGADFHPHYALTAIFRAGLRGIERKMNIETPPLSQLPKGQKAAKLPNTLEKAVERFQAQDSVARQIMGEEFVDFYTISRRHELALWREAVTDWEFTRYIEQV</sequence>
<reference evidence="5 6" key="1">
    <citation type="submission" date="2024-02" db="EMBL/GenBank/DDBJ databases">
        <title>De novo assembly and annotation of 12 fungi associated with fruit tree decline syndrome in Ontario, Canada.</title>
        <authorList>
            <person name="Sulman M."/>
            <person name="Ellouze W."/>
            <person name="Ilyukhin E."/>
        </authorList>
    </citation>
    <scope>NUCLEOTIDE SEQUENCE [LARGE SCALE GENOMIC DNA]</scope>
    <source>
        <strain evidence="5 6">M169</strain>
    </source>
</reference>
<accession>A0ABR1P3Q7</accession>
<dbReference type="Gene3D" id="3.30.590.10">
    <property type="entry name" value="Glutamine synthetase/guanido kinase, catalytic domain"/>
    <property type="match status" value="1"/>
</dbReference>
<dbReference type="InterPro" id="IPR008146">
    <property type="entry name" value="Gln_synth_cat_dom"/>
</dbReference>
<dbReference type="InterPro" id="IPR014746">
    <property type="entry name" value="Gln_synth/guanido_kin_cat_dom"/>
</dbReference>
<dbReference type="EMBL" id="JAKNSF020000048">
    <property type="protein sequence ID" value="KAK7725556.1"/>
    <property type="molecule type" value="Genomic_DNA"/>
</dbReference>
<keyword evidence="1" id="KW-0436">Ligase</keyword>
<dbReference type="SMART" id="SM01230">
    <property type="entry name" value="Gln-synt_C"/>
    <property type="match status" value="1"/>
</dbReference>
<evidence type="ECO:0000259" key="4">
    <source>
        <dbReference type="PROSITE" id="PS51987"/>
    </source>
</evidence>
<dbReference type="PANTHER" id="PTHR43785:SF12">
    <property type="entry name" value="TYPE-1 GLUTAMINE SYNTHETASE 2"/>
    <property type="match status" value="1"/>
</dbReference>
<keyword evidence="6" id="KW-1185">Reference proteome</keyword>
<name>A0ABR1P3Q7_DIAER</name>